<dbReference type="KEGG" id="iag:Igag_1171"/>
<organism evidence="1 2">
    <name type="scientific">Ignisphaera aggregans (strain DSM 17230 / JCM 13409 / AQ1.S1)</name>
    <dbReference type="NCBI Taxonomy" id="583356"/>
    <lineage>
        <taxon>Archaea</taxon>
        <taxon>Thermoproteota</taxon>
        <taxon>Thermoprotei</taxon>
        <taxon>Desulfurococcales</taxon>
        <taxon>Desulfurococcaceae</taxon>
        <taxon>Ignisphaera</taxon>
    </lineage>
</organism>
<dbReference type="AlphaFoldDB" id="E0SP31"/>
<keyword evidence="2" id="KW-1185">Reference proteome</keyword>
<sequence length="127" mass="14730">MVTWHEIVRRIFNNIQDIYINCGKCTSPNECIDEFPLTTPTDITVFKDCCACILGQVMEDINEVKEIYIPIEDSMITLYKIDDVLIEISEDTAVVIPLDKVEDFIEMIRDMGYENIDKIIQFIEGTR</sequence>
<reference evidence="1 2" key="1">
    <citation type="journal article" date="2010" name="Stand. Genomic Sci.">
        <title>Complete genome sequence of Ignisphaera aggregans type strain (AQ1.S1).</title>
        <authorList>
            <person name="Goker M."/>
            <person name="Held B."/>
            <person name="Lapidus A."/>
            <person name="Nolan M."/>
            <person name="Spring S."/>
            <person name="Yasawong M."/>
            <person name="Lucas S."/>
            <person name="Glavina Del Rio T."/>
            <person name="Tice H."/>
            <person name="Cheng J.F."/>
            <person name="Goodwin L."/>
            <person name="Tapia R."/>
            <person name="Pitluck S."/>
            <person name="Liolios K."/>
            <person name="Ivanova N."/>
            <person name="Mavromatis K."/>
            <person name="Mikhailova N."/>
            <person name="Pati A."/>
            <person name="Chen A."/>
            <person name="Palaniappan K."/>
            <person name="Brambilla E."/>
            <person name="Land M."/>
            <person name="Hauser L."/>
            <person name="Chang Y.J."/>
            <person name="Jeffries C.D."/>
            <person name="Brettin T."/>
            <person name="Detter J.C."/>
            <person name="Han C."/>
            <person name="Rohde M."/>
            <person name="Sikorski J."/>
            <person name="Woyke T."/>
            <person name="Bristow J."/>
            <person name="Eisen J.A."/>
            <person name="Markowitz V."/>
            <person name="Hugenholtz P."/>
            <person name="Kyrpides N.C."/>
            <person name="Klenk H.P."/>
        </authorList>
    </citation>
    <scope>NUCLEOTIDE SEQUENCE [LARGE SCALE GENOMIC DNA]</scope>
    <source>
        <strain evidence="2">DSM 17230 / JCM 13409 / AQ1.S1</strain>
    </source>
</reference>
<evidence type="ECO:0000313" key="2">
    <source>
        <dbReference type="Proteomes" id="UP000001304"/>
    </source>
</evidence>
<dbReference type="HOGENOM" id="CLU_1965526_0_0_2"/>
<dbReference type="STRING" id="583356.Igag_1171"/>
<dbReference type="BioCyc" id="IAGG583356:GHAH-1148-MONOMER"/>
<gene>
    <name evidence="1" type="ordered locus">Igag_1171</name>
</gene>
<name>E0SP31_IGNAA</name>
<evidence type="ECO:0000313" key="1">
    <source>
        <dbReference type="EMBL" id="ADM27977.1"/>
    </source>
</evidence>
<dbReference type="Proteomes" id="UP000001304">
    <property type="component" value="Chromosome"/>
</dbReference>
<dbReference type="EMBL" id="CP002098">
    <property type="protein sequence ID" value="ADM27977.1"/>
    <property type="molecule type" value="Genomic_DNA"/>
</dbReference>
<protein>
    <submittedName>
        <fullName evidence="1">Uncharacterized protein</fullName>
    </submittedName>
</protein>
<proteinExistence type="predicted"/>
<accession>E0SP31</accession>